<dbReference type="GO" id="GO:2001006">
    <property type="term" value="P:regulation of cellulose biosynthetic process"/>
    <property type="evidence" value="ECO:0007669"/>
    <property type="project" value="InterPro"/>
</dbReference>
<sequence>MFAYNPQIHSLPDALPNPNPNFFLFLPPPPPPSWSTAVLPPLYYPTSPDGTVVPLPVPPVPRPRDSRVLFRLAYVAPESRVVGAGQLVDHPKKIALNYLRAYFFLDLFVVLPLPQGLRTLNVIFTNFPKLHSSETATLCIPHLVNALKSGSEAAQESVLDTLCLLKQSWSAMPIDIAKSQARIAAEAIPILQMLMKTCPPSFHDRADLLLHCLPGCLTVTIKRGNNLKQAMGTTNAFCRLTIGNGPPRQTKVEFLE</sequence>
<protein>
    <submittedName>
        <fullName evidence="1">Uncharacterized protein</fullName>
    </submittedName>
</protein>
<dbReference type="Proteomes" id="UP001141552">
    <property type="component" value="Unassembled WGS sequence"/>
</dbReference>
<dbReference type="PANTHER" id="PTHR46369">
    <property type="entry name" value="PROTEIN CELLULOSE SYNTHASE INTERACTIVE 1"/>
    <property type="match status" value="1"/>
</dbReference>
<gene>
    <name evidence="1" type="ORF">Tsubulata_034234</name>
</gene>
<name>A0A9Q0EYA3_9ROSI</name>
<organism evidence="1 2">
    <name type="scientific">Turnera subulata</name>
    <dbReference type="NCBI Taxonomy" id="218843"/>
    <lineage>
        <taxon>Eukaryota</taxon>
        <taxon>Viridiplantae</taxon>
        <taxon>Streptophyta</taxon>
        <taxon>Embryophyta</taxon>
        <taxon>Tracheophyta</taxon>
        <taxon>Spermatophyta</taxon>
        <taxon>Magnoliopsida</taxon>
        <taxon>eudicotyledons</taxon>
        <taxon>Gunneridae</taxon>
        <taxon>Pentapetalae</taxon>
        <taxon>rosids</taxon>
        <taxon>fabids</taxon>
        <taxon>Malpighiales</taxon>
        <taxon>Passifloraceae</taxon>
        <taxon>Turnera</taxon>
    </lineage>
</organism>
<comment type="caution">
    <text evidence="1">The sequence shown here is derived from an EMBL/GenBank/DDBJ whole genome shotgun (WGS) entry which is preliminary data.</text>
</comment>
<reference evidence="1" key="2">
    <citation type="journal article" date="2023" name="Plants (Basel)">
        <title>Annotation of the Turnera subulata (Passifloraceae) Draft Genome Reveals the S-Locus Evolved after the Divergence of Turneroideae from Passifloroideae in a Stepwise Manner.</title>
        <authorList>
            <person name="Henning P.M."/>
            <person name="Roalson E.H."/>
            <person name="Mir W."/>
            <person name="McCubbin A.G."/>
            <person name="Shore J.S."/>
        </authorList>
    </citation>
    <scope>NUCLEOTIDE SEQUENCE</scope>
    <source>
        <strain evidence="1">F60SS</strain>
    </source>
</reference>
<dbReference type="InterPro" id="IPR016024">
    <property type="entry name" value="ARM-type_fold"/>
</dbReference>
<dbReference type="InterPro" id="IPR044297">
    <property type="entry name" value="CSI1/2/3"/>
</dbReference>
<reference evidence="1" key="1">
    <citation type="submission" date="2022-02" db="EMBL/GenBank/DDBJ databases">
        <authorList>
            <person name="Henning P.M."/>
            <person name="McCubbin A.G."/>
            <person name="Shore J.S."/>
        </authorList>
    </citation>
    <scope>NUCLEOTIDE SEQUENCE</scope>
    <source>
        <strain evidence="1">F60SS</strain>
        <tissue evidence="1">Leaves</tissue>
    </source>
</reference>
<dbReference type="GO" id="GO:0010330">
    <property type="term" value="C:cellulose synthase complex"/>
    <property type="evidence" value="ECO:0007669"/>
    <property type="project" value="InterPro"/>
</dbReference>
<dbReference type="CDD" id="cd00030">
    <property type="entry name" value="C2"/>
    <property type="match status" value="1"/>
</dbReference>
<dbReference type="SUPFAM" id="SSF48371">
    <property type="entry name" value="ARM repeat"/>
    <property type="match status" value="1"/>
</dbReference>
<dbReference type="AlphaFoldDB" id="A0A9Q0EYA3"/>
<dbReference type="PANTHER" id="PTHR46369:SF1">
    <property type="entry name" value="PROTEIN CELLULOSE SYNTHASE INTERACTIVE 3"/>
    <property type="match status" value="1"/>
</dbReference>
<accession>A0A9Q0EYA3</accession>
<dbReference type="GO" id="GO:0008017">
    <property type="term" value="F:microtubule binding"/>
    <property type="evidence" value="ECO:0007669"/>
    <property type="project" value="InterPro"/>
</dbReference>
<keyword evidence="2" id="KW-1185">Reference proteome</keyword>
<evidence type="ECO:0000313" key="1">
    <source>
        <dbReference type="EMBL" id="KAJ4821813.1"/>
    </source>
</evidence>
<dbReference type="OrthoDB" id="1738143at2759"/>
<evidence type="ECO:0000313" key="2">
    <source>
        <dbReference type="Proteomes" id="UP001141552"/>
    </source>
</evidence>
<dbReference type="EMBL" id="JAKUCV010007853">
    <property type="protein sequence ID" value="KAJ4821813.1"/>
    <property type="molecule type" value="Genomic_DNA"/>
</dbReference>
<dbReference type="GO" id="GO:0051211">
    <property type="term" value="P:anisotropic cell growth"/>
    <property type="evidence" value="ECO:0007669"/>
    <property type="project" value="InterPro"/>
</dbReference>
<proteinExistence type="predicted"/>